<evidence type="ECO:0000313" key="5">
    <source>
        <dbReference type="EMBL" id="KAK4041639.1"/>
    </source>
</evidence>
<dbReference type="PANTHER" id="PTHR42735">
    <property type="match status" value="1"/>
</dbReference>
<evidence type="ECO:0000256" key="1">
    <source>
        <dbReference type="ARBA" id="ARBA00001933"/>
    </source>
</evidence>
<dbReference type="Pfam" id="PF00282">
    <property type="entry name" value="Pyridoxal_deC"/>
    <property type="match status" value="1"/>
</dbReference>
<dbReference type="InterPro" id="IPR015421">
    <property type="entry name" value="PyrdxlP-dep_Trfase_major"/>
</dbReference>
<dbReference type="SUPFAM" id="SSF53383">
    <property type="entry name" value="PLP-dependent transferases"/>
    <property type="match status" value="1"/>
</dbReference>
<accession>A0AAN6PM60</accession>
<dbReference type="AlphaFoldDB" id="A0AAN6PM60"/>
<evidence type="ECO:0000256" key="3">
    <source>
        <dbReference type="ARBA" id="ARBA00023239"/>
    </source>
</evidence>
<dbReference type="Gene3D" id="3.40.640.10">
    <property type="entry name" value="Type I PLP-dependent aspartate aminotransferase-like (Major domain)"/>
    <property type="match status" value="1"/>
</dbReference>
<dbReference type="PANTHER" id="PTHR42735:SF4">
    <property type="entry name" value="PYRIDOXAL PHOSPHATE-DEPENDENT DECARBOXYLASE FAMILY PROTEIN"/>
    <property type="match status" value="1"/>
</dbReference>
<comment type="cofactor">
    <cofactor evidence="1 4">
        <name>pyridoxal 5'-phosphate</name>
        <dbReference type="ChEBI" id="CHEBI:597326"/>
    </cofactor>
</comment>
<sequence length="1026" mass="113972">MASIALGEDVSHQAISSYFIGPRAENLDEFRNNITALLDELQFAREAYFGEDAVGYEFISQNVRDSKVFKAATTRFAKAVRQTAKMLGQHSIPFWSPRYQAHMCTDLSMPAMLGYMMAMMYNPNNVALEASPLSTVAEIEVGEQLCEMFGYNIDPEHTAGPTGWGHVTCDGTVANLESLWVARNLKFYPLSMRKAMDDDDGPLKIIPESFSVRTCQGRLVKFRELSTWELLNLKPKTILDIPEQLHDQFGFTPDWLQKVLDPYNIQTAGKDALEKHFNMDNPGQYFVASTRHYSWPKTAAILGIGSGNSVSVDVDENARIDIDRLEELLARSLAKERPVYAVVAVMGSTEEGAVDPLHRILGLRQRFQAKGLSFLVHADAAWGGYFATMLPRGETPLATSAPVGSLAGRDGADEGIVPNLTLRTDTQKDLFSLRFCDSITVDPHKAGYIPYPAGALTYRDGRIKNLVTWTSPYLSRGSVTSIGIFGVEGSKPGASALATWLSNQCIGLNQKGYGALLSEACFSSSRLSALWAALAKPTDPFTCIPFNALPSEKGGNPQSVENEKHRIREEIINKSNNEIVEHDKDLDQQTKTMTLLRALGSDLNINAFALNWKHEDGSLNTDVHEANYLMTRVVQKLSVESSNVKPTAIPLYLTSTIFSHDLYGRCHARFKQRMGLEESEEPLMVLRNVVMSPLVTFSTNGNFINELERTFTTIVKEQVKVCQARNSITPDYHSFWARGTDHIFLSYRPMFHIAKHRRQIILAVEFDAAGAEAYRQLKGNTEEKLVVKTSDKIDLAKLLTEAESTPWKQKPAFRGNLATKTNGVVSQRINITITRVLKNRPLDGAFQDGAYPSSFMPFYLYGRSPRDAHIDHVLVRSPNIVLSAENVTLTLDDGKESDDAVVHAIERGAVLALEGVHEASMQPFAATVEDSGKKRREGFFFLPGEEFRVRVWADPRAPAQGGKGLVEEVKRGPVLATGKVVLGEEVLVGLEKVNRDPYAVKEDERVGRWRECFQEIGKGLGEVCIC</sequence>
<evidence type="ECO:0000313" key="6">
    <source>
        <dbReference type="Proteomes" id="UP001303115"/>
    </source>
</evidence>
<keyword evidence="2 4" id="KW-0663">Pyridoxal phosphate</keyword>
<gene>
    <name evidence="5" type="ORF">C8A01DRAFT_14671</name>
</gene>
<name>A0AAN6PM60_9PEZI</name>
<dbReference type="InterPro" id="IPR002129">
    <property type="entry name" value="PyrdxlP-dep_de-COase"/>
</dbReference>
<dbReference type="GO" id="GO:0019752">
    <property type="term" value="P:carboxylic acid metabolic process"/>
    <property type="evidence" value="ECO:0007669"/>
    <property type="project" value="InterPro"/>
</dbReference>
<dbReference type="InterPro" id="IPR015424">
    <property type="entry name" value="PyrdxlP-dep_Trfase"/>
</dbReference>
<dbReference type="GO" id="GO:0016830">
    <property type="term" value="F:carbon-carbon lyase activity"/>
    <property type="evidence" value="ECO:0007669"/>
    <property type="project" value="InterPro"/>
</dbReference>
<organism evidence="5 6">
    <name type="scientific">Parachaetomium inaequale</name>
    <dbReference type="NCBI Taxonomy" id="2588326"/>
    <lineage>
        <taxon>Eukaryota</taxon>
        <taxon>Fungi</taxon>
        <taxon>Dikarya</taxon>
        <taxon>Ascomycota</taxon>
        <taxon>Pezizomycotina</taxon>
        <taxon>Sordariomycetes</taxon>
        <taxon>Sordariomycetidae</taxon>
        <taxon>Sordariales</taxon>
        <taxon>Chaetomiaceae</taxon>
        <taxon>Parachaetomium</taxon>
    </lineage>
</organism>
<evidence type="ECO:0000256" key="4">
    <source>
        <dbReference type="PIRSR" id="PIRSR602129-50"/>
    </source>
</evidence>
<comment type="caution">
    <text evidence="5">The sequence shown here is derived from an EMBL/GenBank/DDBJ whole genome shotgun (WGS) entry which is preliminary data.</text>
</comment>
<dbReference type="GO" id="GO:0030170">
    <property type="term" value="F:pyridoxal phosphate binding"/>
    <property type="evidence" value="ECO:0007669"/>
    <property type="project" value="InterPro"/>
</dbReference>
<dbReference type="InterPro" id="IPR050477">
    <property type="entry name" value="GrpII_AminoAcid_Decarb"/>
</dbReference>
<dbReference type="Proteomes" id="UP001303115">
    <property type="component" value="Unassembled WGS sequence"/>
</dbReference>
<evidence type="ECO:0000256" key="2">
    <source>
        <dbReference type="ARBA" id="ARBA00022898"/>
    </source>
</evidence>
<feature type="modified residue" description="N6-(pyridoxal phosphate)lysine" evidence="4">
    <location>
        <position position="445"/>
    </location>
</feature>
<keyword evidence="5" id="KW-0808">Transferase</keyword>
<proteinExistence type="predicted"/>
<dbReference type="GO" id="GO:0016740">
    <property type="term" value="F:transferase activity"/>
    <property type="evidence" value="ECO:0007669"/>
    <property type="project" value="UniProtKB-KW"/>
</dbReference>
<reference evidence="6" key="1">
    <citation type="journal article" date="2023" name="Mol. Phylogenet. Evol.">
        <title>Genome-scale phylogeny and comparative genomics of the fungal order Sordariales.</title>
        <authorList>
            <person name="Hensen N."/>
            <person name="Bonometti L."/>
            <person name="Westerberg I."/>
            <person name="Brannstrom I.O."/>
            <person name="Guillou S."/>
            <person name="Cros-Aarteil S."/>
            <person name="Calhoun S."/>
            <person name="Haridas S."/>
            <person name="Kuo A."/>
            <person name="Mondo S."/>
            <person name="Pangilinan J."/>
            <person name="Riley R."/>
            <person name="LaButti K."/>
            <person name="Andreopoulos B."/>
            <person name="Lipzen A."/>
            <person name="Chen C."/>
            <person name="Yan M."/>
            <person name="Daum C."/>
            <person name="Ng V."/>
            <person name="Clum A."/>
            <person name="Steindorff A."/>
            <person name="Ohm R.A."/>
            <person name="Martin F."/>
            <person name="Silar P."/>
            <person name="Natvig D.O."/>
            <person name="Lalanne C."/>
            <person name="Gautier V."/>
            <person name="Ament-Velasquez S.L."/>
            <person name="Kruys A."/>
            <person name="Hutchinson M.I."/>
            <person name="Powell A.J."/>
            <person name="Barry K."/>
            <person name="Miller A.N."/>
            <person name="Grigoriev I.V."/>
            <person name="Debuchy R."/>
            <person name="Gladieux P."/>
            <person name="Hiltunen Thoren M."/>
            <person name="Johannesson H."/>
        </authorList>
    </citation>
    <scope>NUCLEOTIDE SEQUENCE [LARGE SCALE GENOMIC DNA]</scope>
    <source>
        <strain evidence="6">CBS 284.82</strain>
    </source>
</reference>
<protein>
    <submittedName>
        <fullName evidence="5">Pyridoxal phosphate-dependent transferase</fullName>
    </submittedName>
</protein>
<dbReference type="EMBL" id="MU854354">
    <property type="protein sequence ID" value="KAK4041639.1"/>
    <property type="molecule type" value="Genomic_DNA"/>
</dbReference>
<keyword evidence="3" id="KW-0456">Lyase</keyword>
<keyword evidence="6" id="KW-1185">Reference proteome</keyword>